<keyword evidence="10" id="KW-0804">Transcription</keyword>
<keyword evidence="19" id="KW-1185">Reference proteome</keyword>
<dbReference type="GO" id="GO:0005634">
    <property type="term" value="C:nucleus"/>
    <property type="evidence" value="ECO:0007669"/>
    <property type="project" value="UniProtKB-SubCell"/>
</dbReference>
<evidence type="ECO:0000256" key="2">
    <source>
        <dbReference type="ARBA" id="ARBA00004123"/>
    </source>
</evidence>
<keyword evidence="8" id="KW-0238">DNA-binding</keyword>
<sequence length="300" mass="31812">MSAGNSNHHDDWDNMIDAAPAGEGGDGSGSDDQGHLVYDGDGANGMDGSDGGAAVVEAGPAAAAAAGAAAMQLRGQAVNQLTLSFQGEVYVFDSVTPEKVQAVLLLLGGQEVPSDVSGMALPYHNNHRTGDSPRCLNRSQRIASLMRFREKKKGRCFEKKIRYAVRKEVALRMQRKGGQFTSAKATAEEAESTPSSWNTPQQEDNHKEVVCQHCGTSEKSTPMMRRGPGGPRSLCNACGLMWANKGTLRDLPRASNSVAQNSSLNVDKLGNLNGQGDAYNTDITGSISQDASMNDNILMP</sequence>
<dbReference type="InterPro" id="IPR000679">
    <property type="entry name" value="Znf_GATA"/>
</dbReference>
<keyword evidence="5 12" id="KW-0863">Zinc-finger</keyword>
<dbReference type="PANTHER" id="PTHR46125:SF27">
    <property type="entry name" value="GATA TRANSCRIPTION FACTOR 28"/>
    <property type="match status" value="1"/>
</dbReference>
<keyword evidence="9" id="KW-0010">Activator</keyword>
<evidence type="ECO:0000256" key="4">
    <source>
        <dbReference type="ARBA" id="ARBA00022723"/>
    </source>
</evidence>
<dbReference type="SMART" id="SM00979">
    <property type="entry name" value="TIFY"/>
    <property type="match status" value="1"/>
</dbReference>
<dbReference type="PROSITE" id="PS00344">
    <property type="entry name" value="GATA_ZN_FINGER_1"/>
    <property type="match status" value="1"/>
</dbReference>
<gene>
    <name evidence="18" type="primary">GATA28</name>
    <name evidence="18" type="ORF">QJS10_CPA02g00144</name>
</gene>
<feature type="domain" description="Tify" evidence="17">
    <location>
        <begin position="74"/>
        <end position="109"/>
    </location>
</feature>
<keyword evidence="6" id="KW-0862">Zinc</keyword>
<comment type="subcellular location">
    <subcellularLocation>
        <location evidence="2 13">Nucleus</location>
    </subcellularLocation>
</comment>
<feature type="domain" description="CCT" evidence="16">
    <location>
        <begin position="141"/>
        <end position="183"/>
    </location>
</feature>
<evidence type="ECO:0000256" key="6">
    <source>
        <dbReference type="ARBA" id="ARBA00022833"/>
    </source>
</evidence>
<feature type="domain" description="GATA-type" evidence="15">
    <location>
        <begin position="205"/>
        <end position="261"/>
    </location>
</feature>
<dbReference type="PROSITE" id="PS50114">
    <property type="entry name" value="GATA_ZN_FINGER_2"/>
    <property type="match status" value="1"/>
</dbReference>
<comment type="function">
    <text evidence="1">Transcriptional activator that specifically binds 5'-GATA-3' or 5'-GAT-3' motifs within gene promoters.</text>
</comment>
<accession>A0AAV9FFK6</accession>
<evidence type="ECO:0000256" key="9">
    <source>
        <dbReference type="ARBA" id="ARBA00023159"/>
    </source>
</evidence>
<dbReference type="PROSITE" id="PS51017">
    <property type="entry name" value="CCT"/>
    <property type="match status" value="1"/>
</dbReference>
<dbReference type="InterPro" id="IPR045280">
    <property type="entry name" value="TIFY-like"/>
</dbReference>
<dbReference type="SUPFAM" id="SSF57716">
    <property type="entry name" value="Glucocorticoid receptor-like (DNA-binding domain)"/>
    <property type="match status" value="1"/>
</dbReference>
<evidence type="ECO:0000256" key="11">
    <source>
        <dbReference type="ARBA" id="ARBA00023242"/>
    </source>
</evidence>
<proteinExistence type="inferred from homology"/>
<organism evidence="18 19">
    <name type="scientific">Acorus calamus</name>
    <name type="common">Sweet flag</name>
    <dbReference type="NCBI Taxonomy" id="4465"/>
    <lineage>
        <taxon>Eukaryota</taxon>
        <taxon>Viridiplantae</taxon>
        <taxon>Streptophyta</taxon>
        <taxon>Embryophyta</taxon>
        <taxon>Tracheophyta</taxon>
        <taxon>Spermatophyta</taxon>
        <taxon>Magnoliopsida</taxon>
        <taxon>Liliopsida</taxon>
        <taxon>Acoraceae</taxon>
        <taxon>Acorus</taxon>
    </lineage>
</organism>
<reference evidence="18" key="2">
    <citation type="submission" date="2023-06" db="EMBL/GenBank/DDBJ databases">
        <authorList>
            <person name="Ma L."/>
            <person name="Liu K.-W."/>
            <person name="Li Z."/>
            <person name="Hsiao Y.-Y."/>
            <person name="Qi Y."/>
            <person name="Fu T."/>
            <person name="Tang G."/>
            <person name="Zhang D."/>
            <person name="Sun W.-H."/>
            <person name="Liu D.-K."/>
            <person name="Li Y."/>
            <person name="Chen G.-Z."/>
            <person name="Liu X.-D."/>
            <person name="Liao X.-Y."/>
            <person name="Jiang Y.-T."/>
            <person name="Yu X."/>
            <person name="Hao Y."/>
            <person name="Huang J."/>
            <person name="Zhao X.-W."/>
            <person name="Ke S."/>
            <person name="Chen Y.-Y."/>
            <person name="Wu W.-L."/>
            <person name="Hsu J.-L."/>
            <person name="Lin Y.-F."/>
            <person name="Huang M.-D."/>
            <person name="Li C.-Y."/>
            <person name="Huang L."/>
            <person name="Wang Z.-W."/>
            <person name="Zhao X."/>
            <person name="Zhong W.-Y."/>
            <person name="Peng D.-H."/>
            <person name="Ahmad S."/>
            <person name="Lan S."/>
            <person name="Zhang J.-S."/>
            <person name="Tsai W.-C."/>
            <person name="Van De Peer Y."/>
            <person name="Liu Z.-J."/>
        </authorList>
    </citation>
    <scope>NUCLEOTIDE SEQUENCE</scope>
    <source>
        <strain evidence="18">CP</strain>
        <tissue evidence="18">Leaves</tissue>
    </source>
</reference>
<comment type="similarity">
    <text evidence="3">Belongs to the type IV zinc-finger family. Class C subfamily.</text>
</comment>
<dbReference type="PROSITE" id="PS51320">
    <property type="entry name" value="TIFY"/>
    <property type="match status" value="1"/>
</dbReference>
<dbReference type="PANTHER" id="PTHR46125">
    <property type="entry name" value="GATA TRANSCRIPTION FACTOR 28"/>
    <property type="match status" value="1"/>
</dbReference>
<feature type="region of interest" description="Disordered" evidence="14">
    <location>
        <begin position="179"/>
        <end position="204"/>
    </location>
</feature>
<name>A0AAV9FFK6_ACOCL</name>
<dbReference type="EMBL" id="JAUJYO010000002">
    <property type="protein sequence ID" value="KAK1323874.1"/>
    <property type="molecule type" value="Genomic_DNA"/>
</dbReference>
<dbReference type="Pfam" id="PF06203">
    <property type="entry name" value="CCT"/>
    <property type="match status" value="1"/>
</dbReference>
<keyword evidence="7" id="KW-0805">Transcription regulation</keyword>
<evidence type="ECO:0000256" key="3">
    <source>
        <dbReference type="ARBA" id="ARBA00007722"/>
    </source>
</evidence>
<evidence type="ECO:0000313" key="19">
    <source>
        <dbReference type="Proteomes" id="UP001180020"/>
    </source>
</evidence>
<dbReference type="GO" id="GO:0006355">
    <property type="term" value="P:regulation of DNA-templated transcription"/>
    <property type="evidence" value="ECO:0007669"/>
    <property type="project" value="InterPro"/>
</dbReference>
<dbReference type="InterPro" id="IPR010399">
    <property type="entry name" value="Tify_dom"/>
</dbReference>
<feature type="region of interest" description="Disordered" evidence="14">
    <location>
        <begin position="1"/>
        <end position="36"/>
    </location>
</feature>
<evidence type="ECO:0000256" key="7">
    <source>
        <dbReference type="ARBA" id="ARBA00023015"/>
    </source>
</evidence>
<dbReference type="SMART" id="SM00401">
    <property type="entry name" value="ZnF_GATA"/>
    <property type="match status" value="1"/>
</dbReference>
<dbReference type="Pfam" id="PF00320">
    <property type="entry name" value="GATA"/>
    <property type="match status" value="1"/>
</dbReference>
<evidence type="ECO:0000259" key="16">
    <source>
        <dbReference type="PROSITE" id="PS51017"/>
    </source>
</evidence>
<evidence type="ECO:0000259" key="15">
    <source>
        <dbReference type="PROSITE" id="PS50114"/>
    </source>
</evidence>
<comment type="caution">
    <text evidence="18">The sequence shown here is derived from an EMBL/GenBank/DDBJ whole genome shotgun (WGS) entry which is preliminary data.</text>
</comment>
<dbReference type="AlphaFoldDB" id="A0AAV9FFK6"/>
<keyword evidence="11 13" id="KW-0539">Nucleus</keyword>
<protein>
    <submittedName>
        <fullName evidence="18">GATA transcription factor 28</fullName>
    </submittedName>
</protein>
<evidence type="ECO:0000256" key="1">
    <source>
        <dbReference type="ARBA" id="ARBA00002206"/>
    </source>
</evidence>
<evidence type="ECO:0000259" key="17">
    <source>
        <dbReference type="PROSITE" id="PS51320"/>
    </source>
</evidence>
<evidence type="ECO:0000256" key="10">
    <source>
        <dbReference type="ARBA" id="ARBA00023163"/>
    </source>
</evidence>
<dbReference type="GO" id="GO:0043565">
    <property type="term" value="F:sequence-specific DNA binding"/>
    <property type="evidence" value="ECO:0007669"/>
    <property type="project" value="InterPro"/>
</dbReference>
<evidence type="ECO:0000256" key="14">
    <source>
        <dbReference type="SAM" id="MobiDB-lite"/>
    </source>
</evidence>
<dbReference type="Pfam" id="PF06200">
    <property type="entry name" value="tify"/>
    <property type="match status" value="1"/>
</dbReference>
<dbReference type="Proteomes" id="UP001180020">
    <property type="component" value="Unassembled WGS sequence"/>
</dbReference>
<dbReference type="CDD" id="cd00202">
    <property type="entry name" value="ZnF_GATA"/>
    <property type="match status" value="1"/>
</dbReference>
<dbReference type="GO" id="GO:0008270">
    <property type="term" value="F:zinc ion binding"/>
    <property type="evidence" value="ECO:0007669"/>
    <property type="project" value="UniProtKB-KW"/>
</dbReference>
<dbReference type="InterPro" id="IPR010402">
    <property type="entry name" value="CCT_domain"/>
</dbReference>
<evidence type="ECO:0000256" key="12">
    <source>
        <dbReference type="PROSITE-ProRule" id="PRU00094"/>
    </source>
</evidence>
<keyword evidence="4" id="KW-0479">Metal-binding</keyword>
<evidence type="ECO:0000256" key="5">
    <source>
        <dbReference type="ARBA" id="ARBA00022771"/>
    </source>
</evidence>
<evidence type="ECO:0000256" key="13">
    <source>
        <dbReference type="PROSITE-ProRule" id="PRU00357"/>
    </source>
</evidence>
<dbReference type="InterPro" id="IPR013088">
    <property type="entry name" value="Znf_NHR/GATA"/>
</dbReference>
<evidence type="ECO:0000313" key="18">
    <source>
        <dbReference type="EMBL" id="KAK1323874.1"/>
    </source>
</evidence>
<evidence type="ECO:0000256" key="8">
    <source>
        <dbReference type="ARBA" id="ARBA00023125"/>
    </source>
</evidence>
<reference evidence="18" key="1">
    <citation type="journal article" date="2023" name="Nat. Commun.">
        <title>Diploid and tetraploid genomes of Acorus and the evolution of monocots.</title>
        <authorList>
            <person name="Ma L."/>
            <person name="Liu K.W."/>
            <person name="Li Z."/>
            <person name="Hsiao Y.Y."/>
            <person name="Qi Y."/>
            <person name="Fu T."/>
            <person name="Tang G.D."/>
            <person name="Zhang D."/>
            <person name="Sun W.H."/>
            <person name="Liu D.K."/>
            <person name="Li Y."/>
            <person name="Chen G.Z."/>
            <person name="Liu X.D."/>
            <person name="Liao X.Y."/>
            <person name="Jiang Y.T."/>
            <person name="Yu X."/>
            <person name="Hao Y."/>
            <person name="Huang J."/>
            <person name="Zhao X.W."/>
            <person name="Ke S."/>
            <person name="Chen Y.Y."/>
            <person name="Wu W.L."/>
            <person name="Hsu J.L."/>
            <person name="Lin Y.F."/>
            <person name="Huang M.D."/>
            <person name="Li C.Y."/>
            <person name="Huang L."/>
            <person name="Wang Z.W."/>
            <person name="Zhao X."/>
            <person name="Zhong W.Y."/>
            <person name="Peng D.H."/>
            <person name="Ahmad S."/>
            <person name="Lan S."/>
            <person name="Zhang J.S."/>
            <person name="Tsai W.C."/>
            <person name="Van de Peer Y."/>
            <person name="Liu Z.J."/>
        </authorList>
    </citation>
    <scope>NUCLEOTIDE SEQUENCE</scope>
    <source>
        <strain evidence="18">CP</strain>
    </source>
</reference>
<dbReference type="Gene3D" id="3.30.50.10">
    <property type="entry name" value="Erythroid Transcription Factor GATA-1, subunit A"/>
    <property type="match status" value="1"/>
</dbReference>